<reference evidence="1" key="1">
    <citation type="submission" date="2021-09" db="EMBL/GenBank/DDBJ databases">
        <title>Genomic analysis of Ralstonia spp.</title>
        <authorList>
            <person name="Aburjaile F."/>
            <person name="Ariute J.C."/>
            <person name="Pais A.K.L."/>
            <person name="Albuquerque G.M.R."/>
            <person name="Silva A.M.F."/>
            <person name="Brenig B."/>
            <person name="Azevedo V."/>
            <person name="Matiuzzi M."/>
            <person name="Ramos R."/>
            <person name="Goes-Neto A."/>
            <person name="Soares S."/>
            <person name="Iseppon A.M.B."/>
            <person name="Souza E."/>
            <person name="Gama M."/>
        </authorList>
    </citation>
    <scope>NUCLEOTIDE SEQUENCE</scope>
    <source>
        <strain evidence="1">CCRMRs91</strain>
    </source>
</reference>
<protein>
    <submittedName>
        <fullName evidence="1">Uncharacterized protein</fullName>
    </submittedName>
</protein>
<sequence>MPTAAIGAGKTLCGLPALTRMDTPSAKRHCHFVDFGGHVDFEAMLGKADHTVKAVIHAFVALCKG</sequence>
<proteinExistence type="predicted"/>
<dbReference type="EMBL" id="JAIVFG010000049">
    <property type="protein sequence ID" value="MDB0573358.1"/>
    <property type="molecule type" value="Genomic_DNA"/>
</dbReference>
<evidence type="ECO:0000313" key="2">
    <source>
        <dbReference type="Proteomes" id="UP001144050"/>
    </source>
</evidence>
<dbReference type="RefSeq" id="WP_125026406.1">
    <property type="nucleotide sequence ID" value="NZ_CDLW01000001.1"/>
</dbReference>
<organism evidence="1 2">
    <name type="scientific">Ralstonia solanacearum</name>
    <name type="common">Pseudomonas solanacearum</name>
    <dbReference type="NCBI Taxonomy" id="305"/>
    <lineage>
        <taxon>Bacteria</taxon>
        <taxon>Pseudomonadati</taxon>
        <taxon>Pseudomonadota</taxon>
        <taxon>Betaproteobacteria</taxon>
        <taxon>Burkholderiales</taxon>
        <taxon>Burkholderiaceae</taxon>
        <taxon>Ralstonia</taxon>
        <taxon>Ralstonia solanacearum species complex</taxon>
    </lineage>
</organism>
<evidence type="ECO:0000313" key="1">
    <source>
        <dbReference type="EMBL" id="MDB0573358.1"/>
    </source>
</evidence>
<accession>A0AAW5ZVF5</accession>
<dbReference type="Proteomes" id="UP001144050">
    <property type="component" value="Unassembled WGS sequence"/>
</dbReference>
<gene>
    <name evidence="1" type="ORF">LBW59_21655</name>
</gene>
<name>A0AAW5ZVF5_RALSL</name>
<comment type="caution">
    <text evidence="1">The sequence shown here is derived from an EMBL/GenBank/DDBJ whole genome shotgun (WGS) entry which is preliminary data.</text>
</comment>
<dbReference type="AlphaFoldDB" id="A0AAW5ZVF5"/>